<name>A0A7W6G083_9HYPH</name>
<reference evidence="1 2" key="1">
    <citation type="submission" date="2020-08" db="EMBL/GenBank/DDBJ databases">
        <title>Genomic Encyclopedia of Type Strains, Phase IV (KMG-IV): sequencing the most valuable type-strain genomes for metagenomic binning, comparative biology and taxonomic classification.</title>
        <authorList>
            <person name="Goeker M."/>
        </authorList>
    </citation>
    <scope>NUCLEOTIDE SEQUENCE [LARGE SCALE GENOMIC DNA]</scope>
    <source>
        <strain evidence="1 2">DSM 26438</strain>
    </source>
</reference>
<accession>A0A7W6G083</accession>
<gene>
    <name evidence="1" type="ORF">GGQ73_000568</name>
</gene>
<sequence>MRRDPNVIPYDDATGPVDNRIRVKTEVVPDGDVAAIGVNDGASADMRSSAYLYGASSDEKLGSEVNVALGSELNLSPAQKTNNALSCPS</sequence>
<evidence type="ECO:0000313" key="1">
    <source>
        <dbReference type="EMBL" id="MBB3944643.1"/>
    </source>
</evidence>
<dbReference type="RefSeq" id="WP_183894481.1">
    <property type="nucleotide sequence ID" value="NZ_JACIDV010000002.1"/>
</dbReference>
<dbReference type="AlphaFoldDB" id="A0A7W6G083"/>
<evidence type="ECO:0000313" key="2">
    <source>
        <dbReference type="Proteomes" id="UP000565286"/>
    </source>
</evidence>
<dbReference type="EMBL" id="JACIDV010000002">
    <property type="protein sequence ID" value="MBB3944643.1"/>
    <property type="molecule type" value="Genomic_DNA"/>
</dbReference>
<comment type="caution">
    <text evidence="1">The sequence shown here is derived from an EMBL/GenBank/DDBJ whole genome shotgun (WGS) entry which is preliminary data.</text>
</comment>
<proteinExistence type="predicted"/>
<dbReference type="Proteomes" id="UP000565286">
    <property type="component" value="Unassembled WGS sequence"/>
</dbReference>
<organism evidence="1 2">
    <name type="scientific">Rhizobium skierniewicense</name>
    <dbReference type="NCBI Taxonomy" id="984260"/>
    <lineage>
        <taxon>Bacteria</taxon>
        <taxon>Pseudomonadati</taxon>
        <taxon>Pseudomonadota</taxon>
        <taxon>Alphaproteobacteria</taxon>
        <taxon>Hyphomicrobiales</taxon>
        <taxon>Rhizobiaceae</taxon>
        <taxon>Rhizobium/Agrobacterium group</taxon>
        <taxon>Rhizobium</taxon>
    </lineage>
</organism>
<keyword evidence="2" id="KW-1185">Reference proteome</keyword>
<protein>
    <submittedName>
        <fullName evidence="1">Uncharacterized protein</fullName>
    </submittedName>
</protein>